<dbReference type="Pfam" id="PF01494">
    <property type="entry name" value="FAD_binding_3"/>
    <property type="match status" value="2"/>
</dbReference>
<dbReference type="GO" id="GO:0005737">
    <property type="term" value="C:cytoplasm"/>
    <property type="evidence" value="ECO:0007669"/>
    <property type="project" value="UniProtKB-SubCell"/>
</dbReference>
<reference evidence="7 8" key="1">
    <citation type="submission" date="2017-10" db="EMBL/GenBank/DDBJ databases">
        <title>Comparative genomics between pathogenic Norcardia.</title>
        <authorList>
            <person name="Zeng L."/>
        </authorList>
    </citation>
    <scope>NUCLEOTIDE SEQUENCE [LARGE SCALE GENOMIC DNA]</scope>
    <source>
        <strain evidence="7 8">NC_YFY_NT001</strain>
    </source>
</reference>
<evidence type="ECO:0000313" key="8">
    <source>
        <dbReference type="Proteomes" id="UP000221961"/>
    </source>
</evidence>
<dbReference type="PRINTS" id="PR00420">
    <property type="entry name" value="RNGMNOXGNASE"/>
</dbReference>
<dbReference type="GeneID" id="88361990"/>
<feature type="binding site" evidence="5">
    <location>
        <position position="50"/>
    </location>
    <ligand>
        <name>FAD</name>
        <dbReference type="ChEBI" id="CHEBI:57692"/>
    </ligand>
</feature>
<comment type="subunit">
    <text evidence="5">Monomer.</text>
</comment>
<comment type="function">
    <text evidence="5">An FAD-requiring monooxygenase active on some tetracycline antibiotic derivatives, which leads to their inactivation. Hydroxylates carbon 11a of tetracycline and some analogs.</text>
</comment>
<dbReference type="GO" id="GO:0046677">
    <property type="term" value="P:response to antibiotic"/>
    <property type="evidence" value="ECO:0007669"/>
    <property type="project" value="InterPro"/>
</dbReference>
<evidence type="ECO:0000256" key="4">
    <source>
        <dbReference type="ARBA" id="ARBA00023033"/>
    </source>
</evidence>
<organism evidence="7 8">
    <name type="scientific">Nocardia terpenica</name>
    <dbReference type="NCBI Taxonomy" id="455432"/>
    <lineage>
        <taxon>Bacteria</taxon>
        <taxon>Bacillati</taxon>
        <taxon>Actinomycetota</taxon>
        <taxon>Actinomycetes</taxon>
        <taxon>Mycobacteriales</taxon>
        <taxon>Nocardiaceae</taxon>
        <taxon>Nocardia</taxon>
    </lineage>
</organism>
<keyword evidence="1 5" id="KW-0285">Flavoprotein</keyword>
<dbReference type="GO" id="GO:0071949">
    <property type="term" value="F:FAD binding"/>
    <property type="evidence" value="ECO:0007669"/>
    <property type="project" value="InterPro"/>
</dbReference>
<dbReference type="KEGG" id="ntp:CRH09_32470"/>
<dbReference type="Proteomes" id="UP000221961">
    <property type="component" value="Chromosome"/>
</dbReference>
<dbReference type="EC" id="1.14.13.-" evidence="5"/>
<evidence type="ECO:0000256" key="2">
    <source>
        <dbReference type="ARBA" id="ARBA00022827"/>
    </source>
</evidence>
<evidence type="ECO:0000256" key="1">
    <source>
        <dbReference type="ARBA" id="ARBA00022630"/>
    </source>
</evidence>
<accession>A0A291RRN2</accession>
<dbReference type="RefSeq" id="WP_098697182.1">
    <property type="nucleotide sequence ID" value="NZ_CP023778.1"/>
</dbReference>
<keyword evidence="5" id="KW-0521">NADP</keyword>
<comment type="cofactor">
    <cofactor evidence="5">
        <name>FAD</name>
        <dbReference type="ChEBI" id="CHEBI:57692"/>
    </cofactor>
</comment>
<name>A0A291RRN2_9NOCA</name>
<gene>
    <name evidence="7" type="ORF">CRH09_32470</name>
</gene>
<comment type="similarity">
    <text evidence="5">Belongs to the aromatic-ring hydroxylase family. TetX subfamily.</text>
</comment>
<keyword evidence="5" id="KW-0963">Cytoplasm</keyword>
<dbReference type="HAMAP" id="MF_00845">
    <property type="entry name" value="TetX_monooxygenase"/>
    <property type="match status" value="1"/>
</dbReference>
<dbReference type="InterPro" id="IPR036188">
    <property type="entry name" value="FAD/NAD-bd_sf"/>
</dbReference>
<evidence type="ECO:0000256" key="3">
    <source>
        <dbReference type="ARBA" id="ARBA00023002"/>
    </source>
</evidence>
<evidence type="ECO:0000256" key="5">
    <source>
        <dbReference type="HAMAP-Rule" id="MF_00845"/>
    </source>
</evidence>
<evidence type="ECO:0000313" key="7">
    <source>
        <dbReference type="EMBL" id="ATL70196.1"/>
    </source>
</evidence>
<evidence type="ECO:0000259" key="6">
    <source>
        <dbReference type="Pfam" id="PF01494"/>
    </source>
</evidence>
<dbReference type="SUPFAM" id="SSF51905">
    <property type="entry name" value="FAD/NAD(P)-binding domain"/>
    <property type="match status" value="1"/>
</dbReference>
<keyword evidence="4 5" id="KW-0503">Monooxygenase</keyword>
<comment type="subcellular location">
    <subcellularLocation>
        <location evidence="5">Cytoplasm</location>
    </subcellularLocation>
</comment>
<proteinExistence type="inferred from homology"/>
<protein>
    <recommendedName>
        <fullName evidence="5">Flavin-dependent monooxygenase</fullName>
    </recommendedName>
    <alternativeName>
        <fullName evidence="5">TetX monooxygenase</fullName>
        <shortName evidence="5">TetX</shortName>
        <ecNumber evidence="5">1.14.13.-</ecNumber>
    </alternativeName>
</protein>
<feature type="domain" description="FAD-binding" evidence="6">
    <location>
        <begin position="296"/>
        <end position="348"/>
    </location>
</feature>
<sequence length="386" mass="41456">MNSAHPRIAIVGAGLGGLACARALRLHGIEATVYERETSPRARGQGGTLDLHGDTGQAAMRACGLYDRFRALARPEDERMVAVDPITAAVLSEQRPEGEGFAPEIDRAQLRTLLLDSVAADTVVWGRAAATVAPRADGTARLHFADGGSIDADLIVGADGARSRVRPALSDAMPTYLGTTYIETWIDDADRREPELARFVGHGTMVAEGTGTQIFVQRNSGGRLHIYVTLEDAPDWYVAAGVDLDDTEAVRTHLLARLDGWHDTLRALIRCGEAPFVNRPLYTLPIGHAWQHIPGVTLLGDAAHLMPPFGIGANLALYDGAELGGAIAEHTDLDAAVRAYERVMLPRSTAAAQECARMLAAPDDEPMRIDEVRRRLNDLALNAGVD</sequence>
<keyword evidence="3 5" id="KW-0560">Oxidoreductase</keyword>
<feature type="binding site" evidence="5">
    <location>
        <position position="43"/>
    </location>
    <ligand>
        <name>NADPH</name>
        <dbReference type="ChEBI" id="CHEBI:57783"/>
    </ligand>
</feature>
<dbReference type="PANTHER" id="PTHR46972:SF1">
    <property type="entry name" value="FAD DEPENDENT OXIDOREDUCTASE DOMAIN-CONTAINING PROTEIN"/>
    <property type="match status" value="1"/>
</dbReference>
<comment type="domain">
    <text evidence="5">Consists of an N-terminal FAD-binding domain with a Rossman fold and a C-terminal substrate-binding domain.</text>
</comment>
<keyword evidence="5" id="KW-0547">Nucleotide-binding</keyword>
<feature type="binding site" evidence="5">
    <location>
        <position position="107"/>
    </location>
    <ligand>
        <name>FAD</name>
        <dbReference type="ChEBI" id="CHEBI:57692"/>
    </ligand>
</feature>
<dbReference type="AlphaFoldDB" id="A0A291RRN2"/>
<dbReference type="PANTHER" id="PTHR46972">
    <property type="entry name" value="MONOOXYGENASE ASQM-RELATED"/>
    <property type="match status" value="1"/>
</dbReference>
<dbReference type="Gene3D" id="3.50.50.60">
    <property type="entry name" value="FAD/NAD(P)-binding domain"/>
    <property type="match status" value="1"/>
</dbReference>
<dbReference type="InterPro" id="IPR002938">
    <property type="entry name" value="FAD-bd"/>
</dbReference>
<comment type="catalytic activity">
    <reaction evidence="5">
        <text>a tetracycline + NADPH + O2 + H(+) = an 11a-hydroxytetracycline + NADP(+) + H2O</text>
        <dbReference type="Rhea" id="RHEA:61444"/>
        <dbReference type="ChEBI" id="CHEBI:15377"/>
        <dbReference type="ChEBI" id="CHEBI:15378"/>
        <dbReference type="ChEBI" id="CHEBI:15379"/>
        <dbReference type="ChEBI" id="CHEBI:57783"/>
        <dbReference type="ChEBI" id="CHEBI:58349"/>
        <dbReference type="ChEBI" id="CHEBI:144644"/>
        <dbReference type="ChEBI" id="CHEBI:144645"/>
    </reaction>
</comment>
<dbReference type="GO" id="GO:0004497">
    <property type="term" value="F:monooxygenase activity"/>
    <property type="evidence" value="ECO:0007669"/>
    <property type="project" value="UniProtKB-UniRule"/>
</dbReference>
<feature type="binding site" evidence="5">
    <location>
        <position position="301"/>
    </location>
    <ligand>
        <name>FAD</name>
        <dbReference type="ChEBI" id="CHEBI:57692"/>
    </ligand>
</feature>
<dbReference type="PROSITE" id="PS51257">
    <property type="entry name" value="PROKAR_LIPOPROTEIN"/>
    <property type="match status" value="1"/>
</dbReference>
<dbReference type="EMBL" id="CP023778">
    <property type="protein sequence ID" value="ATL70196.1"/>
    <property type="molecule type" value="Genomic_DNA"/>
</dbReference>
<feature type="domain" description="FAD-binding" evidence="6">
    <location>
        <begin position="8"/>
        <end position="187"/>
    </location>
</feature>
<dbReference type="InterPro" id="IPR043683">
    <property type="entry name" value="TetX_monooxygenase"/>
</dbReference>
<keyword evidence="2 5" id="KW-0274">FAD</keyword>